<dbReference type="EMBL" id="JAVRJZ010000019">
    <property type="protein sequence ID" value="KAK2707162.1"/>
    <property type="molecule type" value="Genomic_DNA"/>
</dbReference>
<name>A0AA88HKM3_ARTSF</name>
<protein>
    <submittedName>
        <fullName evidence="1">Uncharacterized protein</fullName>
    </submittedName>
</protein>
<evidence type="ECO:0000313" key="1">
    <source>
        <dbReference type="EMBL" id="KAK2707162.1"/>
    </source>
</evidence>
<keyword evidence="2" id="KW-1185">Reference proteome</keyword>
<accession>A0AA88HKM3</accession>
<dbReference type="Proteomes" id="UP001187531">
    <property type="component" value="Unassembled WGS sequence"/>
</dbReference>
<evidence type="ECO:0000313" key="2">
    <source>
        <dbReference type="Proteomes" id="UP001187531"/>
    </source>
</evidence>
<proteinExistence type="predicted"/>
<dbReference type="AlphaFoldDB" id="A0AA88HKM3"/>
<gene>
    <name evidence="1" type="ORF">QYM36_014995</name>
</gene>
<comment type="caution">
    <text evidence="1">The sequence shown here is derived from an EMBL/GenBank/DDBJ whole genome shotgun (WGS) entry which is preliminary data.</text>
</comment>
<organism evidence="1 2">
    <name type="scientific">Artemia franciscana</name>
    <name type="common">Brine shrimp</name>
    <name type="synonym">Artemia sanfranciscana</name>
    <dbReference type="NCBI Taxonomy" id="6661"/>
    <lineage>
        <taxon>Eukaryota</taxon>
        <taxon>Metazoa</taxon>
        <taxon>Ecdysozoa</taxon>
        <taxon>Arthropoda</taxon>
        <taxon>Crustacea</taxon>
        <taxon>Branchiopoda</taxon>
        <taxon>Anostraca</taxon>
        <taxon>Artemiidae</taxon>
        <taxon>Artemia</taxon>
    </lineage>
</organism>
<reference evidence="1" key="1">
    <citation type="submission" date="2023-07" db="EMBL/GenBank/DDBJ databases">
        <title>Chromosome-level genome assembly of Artemia franciscana.</title>
        <authorList>
            <person name="Jo E."/>
        </authorList>
    </citation>
    <scope>NUCLEOTIDE SEQUENCE</scope>
    <source>
        <tissue evidence="1">Whole body</tissue>
    </source>
</reference>
<sequence>MHPMDGNSNRNYTKIDTYVTELIHAPKTLKSTTATTAIIFEAHKHDKMAMESHTEEIERTARSIELETAIPCALSASYKG</sequence>